<evidence type="ECO:0000256" key="11">
    <source>
        <dbReference type="ARBA" id="ARBA00047899"/>
    </source>
</evidence>
<organism evidence="15 16">
    <name type="scientific">Channa argus</name>
    <name type="common">Northern snakehead</name>
    <name type="synonym">Ophicephalus argus</name>
    <dbReference type="NCBI Taxonomy" id="215402"/>
    <lineage>
        <taxon>Eukaryota</taxon>
        <taxon>Metazoa</taxon>
        <taxon>Chordata</taxon>
        <taxon>Craniata</taxon>
        <taxon>Vertebrata</taxon>
        <taxon>Euteleostomi</taxon>
        <taxon>Actinopterygii</taxon>
        <taxon>Neopterygii</taxon>
        <taxon>Teleostei</taxon>
        <taxon>Neoteleostei</taxon>
        <taxon>Acanthomorphata</taxon>
        <taxon>Anabantaria</taxon>
        <taxon>Anabantiformes</taxon>
        <taxon>Channoidei</taxon>
        <taxon>Channidae</taxon>
        <taxon>Channa</taxon>
    </lineage>
</organism>
<feature type="region of interest" description="Disordered" evidence="13">
    <location>
        <begin position="153"/>
        <end position="214"/>
    </location>
</feature>
<dbReference type="FunFam" id="3.30.200.20:FF:000494">
    <property type="entry name" value="serine/threonine-protein kinase WNK2 isoform X2"/>
    <property type="match status" value="1"/>
</dbReference>
<feature type="compositionally biased region" description="Basic residues" evidence="13">
    <location>
        <begin position="751"/>
        <end position="767"/>
    </location>
</feature>
<dbReference type="EC" id="2.7.11.1" evidence="3"/>
<comment type="catalytic activity">
    <reaction evidence="11">
        <text>L-threonyl-[protein] + ATP = O-phospho-L-threonyl-[protein] + ADP + H(+)</text>
        <dbReference type="Rhea" id="RHEA:46608"/>
        <dbReference type="Rhea" id="RHEA-COMP:11060"/>
        <dbReference type="Rhea" id="RHEA-COMP:11605"/>
        <dbReference type="ChEBI" id="CHEBI:15378"/>
        <dbReference type="ChEBI" id="CHEBI:30013"/>
        <dbReference type="ChEBI" id="CHEBI:30616"/>
        <dbReference type="ChEBI" id="CHEBI:61977"/>
        <dbReference type="ChEBI" id="CHEBI:456216"/>
        <dbReference type="EC" id="2.7.11.1"/>
    </reaction>
</comment>
<evidence type="ECO:0000256" key="13">
    <source>
        <dbReference type="SAM" id="MobiDB-lite"/>
    </source>
</evidence>
<feature type="region of interest" description="Disordered" evidence="13">
    <location>
        <begin position="570"/>
        <end position="589"/>
    </location>
</feature>
<feature type="compositionally biased region" description="Low complexity" evidence="13">
    <location>
        <begin position="574"/>
        <end position="589"/>
    </location>
</feature>
<dbReference type="SMART" id="SM00220">
    <property type="entry name" value="S_TKc"/>
    <property type="match status" value="1"/>
</dbReference>
<evidence type="ECO:0000313" key="15">
    <source>
        <dbReference type="EMBL" id="KAF3688939.1"/>
    </source>
</evidence>
<dbReference type="SUPFAM" id="SSF56112">
    <property type="entry name" value="Protein kinase-like (PK-like)"/>
    <property type="match status" value="1"/>
</dbReference>
<evidence type="ECO:0000256" key="7">
    <source>
        <dbReference type="ARBA" id="ARBA00022679"/>
    </source>
</evidence>
<dbReference type="Pfam" id="PF12202">
    <property type="entry name" value="OSR1_C"/>
    <property type="match status" value="1"/>
</dbReference>
<keyword evidence="5" id="KW-0723">Serine/threonine-protein kinase</keyword>
<feature type="compositionally biased region" description="Polar residues" evidence="13">
    <location>
        <begin position="14"/>
        <end position="24"/>
    </location>
</feature>
<dbReference type="Gene3D" id="3.30.200.20">
    <property type="entry name" value="Phosphorylase Kinase, domain 1"/>
    <property type="match status" value="1"/>
</dbReference>
<dbReference type="CDD" id="cd14030">
    <property type="entry name" value="STKc_WNK1"/>
    <property type="match status" value="1"/>
</dbReference>
<evidence type="ECO:0000256" key="8">
    <source>
        <dbReference type="ARBA" id="ARBA00022741"/>
    </source>
</evidence>
<dbReference type="Gene3D" id="3.10.20.90">
    <property type="entry name" value="Phosphatidylinositol 3-kinase Catalytic Subunit, Chain A, domain 1"/>
    <property type="match status" value="2"/>
</dbReference>
<gene>
    <name evidence="15" type="ORF">EXN66_Car004611</name>
</gene>
<evidence type="ECO:0000256" key="4">
    <source>
        <dbReference type="ARBA" id="ARBA00022490"/>
    </source>
</evidence>
<proteinExistence type="predicted"/>
<keyword evidence="8" id="KW-0547">Nucleotide-binding</keyword>
<evidence type="ECO:0000256" key="5">
    <source>
        <dbReference type="ARBA" id="ARBA00022527"/>
    </source>
</evidence>
<feature type="region of interest" description="Disordered" evidence="13">
    <location>
        <begin position="9"/>
        <end position="45"/>
    </location>
</feature>
<feature type="compositionally biased region" description="Low complexity" evidence="13">
    <location>
        <begin position="970"/>
        <end position="996"/>
    </location>
</feature>
<evidence type="ECO:0000256" key="12">
    <source>
        <dbReference type="ARBA" id="ARBA00048679"/>
    </source>
</evidence>
<comment type="cofactor">
    <cofactor evidence="1">
        <name>Mg(2+)</name>
        <dbReference type="ChEBI" id="CHEBI:18420"/>
    </cofactor>
</comment>
<name>A0A6G1PFF2_CHAAH</name>
<evidence type="ECO:0000256" key="9">
    <source>
        <dbReference type="ARBA" id="ARBA00022777"/>
    </source>
</evidence>
<accession>A0A6G1PFF2</accession>
<dbReference type="Gene3D" id="1.10.510.10">
    <property type="entry name" value="Transferase(Phosphotransferase) domain 1"/>
    <property type="match status" value="1"/>
</dbReference>
<dbReference type="InterPro" id="IPR000719">
    <property type="entry name" value="Prot_kinase_dom"/>
</dbReference>
<dbReference type="PROSITE" id="PS00108">
    <property type="entry name" value="PROTEIN_KINASE_ST"/>
    <property type="match status" value="1"/>
</dbReference>
<dbReference type="GO" id="GO:0005524">
    <property type="term" value="F:ATP binding"/>
    <property type="evidence" value="ECO:0007669"/>
    <property type="project" value="UniProtKB-KW"/>
</dbReference>
<dbReference type="GO" id="GO:0005737">
    <property type="term" value="C:cytoplasm"/>
    <property type="evidence" value="ECO:0007669"/>
    <property type="project" value="UniProtKB-SubCell"/>
</dbReference>
<dbReference type="InterPro" id="IPR050588">
    <property type="entry name" value="WNK_Ser-Thr_kinase"/>
</dbReference>
<feature type="region of interest" description="Disordered" evidence="13">
    <location>
        <begin position="1101"/>
        <end position="1146"/>
    </location>
</feature>
<keyword evidence="16" id="KW-1185">Reference proteome</keyword>
<feature type="compositionally biased region" description="Low complexity" evidence="13">
    <location>
        <begin position="1228"/>
        <end position="1273"/>
    </location>
</feature>
<reference evidence="16" key="2">
    <citation type="submission" date="2019-02" db="EMBL/GenBank/DDBJ databases">
        <title>Opniocepnalus argus Var Kimnra genome.</title>
        <authorList>
            <person name="Zhou C."/>
            <person name="Xiao S."/>
        </authorList>
    </citation>
    <scope>NUCLEOTIDE SEQUENCE [LARGE SCALE GENOMIC DNA]</scope>
</reference>
<dbReference type="InterPro" id="IPR056865">
    <property type="entry name" value="CCTL2_WNK"/>
</dbReference>
<feature type="region of interest" description="Disordered" evidence="13">
    <location>
        <begin position="1015"/>
        <end position="1086"/>
    </location>
</feature>
<evidence type="ECO:0000256" key="2">
    <source>
        <dbReference type="ARBA" id="ARBA00004496"/>
    </source>
</evidence>
<feature type="region of interest" description="Disordered" evidence="13">
    <location>
        <begin position="727"/>
        <end position="769"/>
    </location>
</feature>
<feature type="compositionally biased region" description="Basic and acidic residues" evidence="13">
    <location>
        <begin position="185"/>
        <end position="204"/>
    </location>
</feature>
<dbReference type="InterPro" id="IPR011009">
    <property type="entry name" value="Kinase-like_dom_sf"/>
</dbReference>
<sequence length="1756" mass="194099">MLIIQGWKLDMDTKSGNGPSSGSDSVLGESRPTEVRRRHHTMERDRCNPEHRFLRRSVISDSNATALALPLPSKIPVPAVHRVHPRETATNWQHAAAAKSLRTEPVQNEEAADSRGERDIEIAKVDIVPSESEHANLHDICDGEVVVAAHSKATVGRDLPNQTEPESTTEEKVFHEEEGEEEDKDSAKARAEAEQREAEKKVQEDIEEAETKAVGTSPDGRFLKFDIEIGRGSFKTVYKGLDTETTVEVAWCELQDRKLSKAERQRFKEEAGMLKGLQHPNIVRFYDSWEGPSKGRKCIVLVTELMTSGTLKTYLKRFKVMKIKVLRSWCRQILKGLHFLHTRAPPIIHRDLKCDNIFITGPTGSVKIGDLGLATLKRASFAKSVIGTPEFMAPEMYEEKYDESVDVYAFGMCMLEMATSEYPYSECQNAAQIYRRVTSGVKPGSFDKVAIPEVKEIIEGCIRQNKDERYSIKDLLNHAFFQEDTGVRVELAEEDDGEMEAIKLWLRIEDIKKLKGKYKDNEAIEFSFDLNKDVPEDVAQEMVESGYVCEGDHKTISKAIKDRVSLISRKRAQRQQSQQSQLSRQRLTSSYSTLEVGEQGMEFTTNHRFPRSYVIQQIPTQQVMIPPSSQLSPPQQQQQPECSTALQTSTLPWAQTGVQQLQSWANDRSPPILSPPLNAEHLYFLYQASCISVLQVLYRAQTQLTQVEQPAGSSAVVPQSVESCLSDAASGLSDGNEGSSTSGGRHEGRSLKRHQRRSVRSRSRHEKTSKAKLNVLSISNVGDRVAECQLETHNRKMVTFKFDLDGDNPEEIAQIMVQSEFILETERESFIEQVREVIEMADEQRGGMKEGFPQKSDLQQQPELSVPLLPGICPSTAAQVVHSAGRKFIVSPVPESRLKEQFFGAPSANTSYGDEPVLAPSVPLGLSLSAPSGTLQQAFSKIRQPPPVTSEPSPPPHSCHETPPAQLPPAATILPSSSTISPPSAQTPVPVVPSSQLSSSSVSITAVAGVTSSGNATIPASEQQPFSSSQPMNSSINAPQHTTSQGQPVPISNQSPPPASLPSQSHVQPQSVESEGPELQTKTAGIDDIQTLDKKLRSLFKDPSSCSSASVDPSQTSVLGPTTTPGQGVTPGGHAQTPPAKPRAQTLPTGFDQATTAPCDLVPPIPGPNQALQKEISRLREKHMKEIQALQTRQKEEIEALFTRMGKPPPPTQWTTQPYTLWYVLPSSQDQSSPSLRTSSPSIPMPSLSSCSTGLSGTSSTSSSCQNHSTSLTQAPGPSLLATHTQKGTGTFTDDFHQLIIPPANISLTQSFGYSPPPYSTPHSNHLQHPLCPCTKATTWRSGLGILHLILFQLLILSVELSCDESVGCAGCNNQTHKKQQPKMSFESTIPLKRRRRDSAWFGGLREKPVDRPRKKRIVLVLSIILSLKLTGWCCCRSPSSEGNMLVVTCSTCTCTLTCKHEEHFIQQYHLNITINIWFLHASFTSAEIFSFWDLRFNLVARLQDQSIKIIYIRLGREEEEAWKHFAPPGTVKFVKIHCPSSALCWRMRVLKEIKCKSSRHIQNACSPVRIHALLAPASRSDPLSACTPMPVWVRRLANHTTGSATVDLLLHLRQSACVHRTLTLFTDKRGRLISSWLEDGVKFSRLMTSTTKPQMFHSAYPAVPLASVHKYLFASMVCGVPPLSLAPPILLLTRCPLSPSTSSFNELPQSQRAGQDNVNQFTHVWCCSIHNAVIAVFQKKGLAENELYVLNEGVR</sequence>
<feature type="compositionally biased region" description="Low complexity" evidence="13">
    <location>
        <begin position="1102"/>
        <end position="1128"/>
    </location>
</feature>
<comment type="subcellular location">
    <subcellularLocation>
        <location evidence="2">Cytoplasm</location>
    </subcellularLocation>
</comment>
<dbReference type="FunFam" id="3.10.20.90:FF:000012">
    <property type="entry name" value="Serine/threonine-protein kinase WNK1 isoform 2"/>
    <property type="match status" value="1"/>
</dbReference>
<dbReference type="Proteomes" id="UP000503349">
    <property type="component" value="Chromosome 4"/>
</dbReference>
<feature type="compositionally biased region" description="Polar residues" evidence="13">
    <location>
        <begin position="1015"/>
        <end position="1051"/>
    </location>
</feature>
<evidence type="ECO:0000256" key="6">
    <source>
        <dbReference type="ARBA" id="ARBA00022553"/>
    </source>
</evidence>
<dbReference type="FunFam" id="3.10.20.90:FF:000007">
    <property type="entry name" value="Serine/threonine-protein kinase WNK1 isoform 1"/>
    <property type="match status" value="1"/>
</dbReference>
<dbReference type="Pfam" id="PF24889">
    <property type="entry name" value="CCTL2_WNK"/>
    <property type="match status" value="1"/>
</dbReference>
<protein>
    <recommendedName>
        <fullName evidence="3">non-specific serine/threonine protein kinase</fullName>
        <ecNumber evidence="3">2.7.11.1</ecNumber>
    </recommendedName>
</protein>
<evidence type="ECO:0000256" key="10">
    <source>
        <dbReference type="ARBA" id="ARBA00022840"/>
    </source>
</evidence>
<feature type="domain" description="Protein kinase" evidence="14">
    <location>
        <begin position="223"/>
        <end position="481"/>
    </location>
</feature>
<dbReference type="InterPro" id="IPR008271">
    <property type="entry name" value="Ser/Thr_kinase_AS"/>
</dbReference>
<feature type="region of interest" description="Disordered" evidence="13">
    <location>
        <begin position="1228"/>
        <end position="1279"/>
    </location>
</feature>
<dbReference type="PROSITE" id="PS50011">
    <property type="entry name" value="PROTEIN_KINASE_DOM"/>
    <property type="match status" value="1"/>
</dbReference>
<evidence type="ECO:0000259" key="14">
    <source>
        <dbReference type="PROSITE" id="PS50011"/>
    </source>
</evidence>
<evidence type="ECO:0000256" key="3">
    <source>
        <dbReference type="ARBA" id="ARBA00012513"/>
    </source>
</evidence>
<evidence type="ECO:0000256" key="1">
    <source>
        <dbReference type="ARBA" id="ARBA00001946"/>
    </source>
</evidence>
<dbReference type="PANTHER" id="PTHR13902">
    <property type="entry name" value="SERINE/THREONINE-PROTEIN KINASE WNK WITH NO LYSINE -RELATED"/>
    <property type="match status" value="1"/>
</dbReference>
<feature type="region of interest" description="Disordered" evidence="13">
    <location>
        <begin position="942"/>
        <end position="996"/>
    </location>
</feature>
<evidence type="ECO:0000313" key="16">
    <source>
        <dbReference type="Proteomes" id="UP000503349"/>
    </source>
</evidence>
<feature type="compositionally biased region" description="Pro residues" evidence="13">
    <location>
        <begin position="944"/>
        <end position="957"/>
    </location>
</feature>
<keyword evidence="4" id="KW-0963">Cytoplasm</keyword>
<dbReference type="EMBL" id="CM015715">
    <property type="protein sequence ID" value="KAF3688939.1"/>
    <property type="molecule type" value="Genomic_DNA"/>
</dbReference>
<keyword evidence="7" id="KW-0808">Transferase</keyword>
<dbReference type="InterPro" id="IPR024678">
    <property type="entry name" value="Kinase_OSR1/WNK_CCT"/>
</dbReference>
<keyword evidence="6" id="KW-0597">Phosphoprotein</keyword>
<keyword evidence="10" id="KW-0067">ATP-binding</keyword>
<reference evidence="15 16" key="1">
    <citation type="submission" date="2019-02" db="EMBL/GenBank/DDBJ databases">
        <title>Opniocepnalus argus genome.</title>
        <authorList>
            <person name="Zhou C."/>
            <person name="Xiao S."/>
        </authorList>
    </citation>
    <scope>NUCLEOTIDE SEQUENCE [LARGE SCALE GENOMIC DNA]</scope>
    <source>
        <strain evidence="15">OARG1902GOOAL</strain>
        <tissue evidence="15">Muscle</tissue>
    </source>
</reference>
<dbReference type="Pfam" id="PF00069">
    <property type="entry name" value="Pkinase"/>
    <property type="match status" value="1"/>
</dbReference>
<dbReference type="GO" id="GO:0004674">
    <property type="term" value="F:protein serine/threonine kinase activity"/>
    <property type="evidence" value="ECO:0007669"/>
    <property type="project" value="UniProtKB-KW"/>
</dbReference>
<keyword evidence="9 15" id="KW-0418">Kinase</keyword>
<dbReference type="FunFam" id="1.10.510.10:FF:000006">
    <property type="entry name" value="Serine/threonine-protein kinase WNK1 isoform 2"/>
    <property type="match status" value="1"/>
</dbReference>
<comment type="catalytic activity">
    <reaction evidence="12">
        <text>L-seryl-[protein] + ATP = O-phospho-L-seryl-[protein] + ADP + H(+)</text>
        <dbReference type="Rhea" id="RHEA:17989"/>
        <dbReference type="Rhea" id="RHEA-COMP:9863"/>
        <dbReference type="Rhea" id="RHEA-COMP:11604"/>
        <dbReference type="ChEBI" id="CHEBI:15378"/>
        <dbReference type="ChEBI" id="CHEBI:29999"/>
        <dbReference type="ChEBI" id="CHEBI:30616"/>
        <dbReference type="ChEBI" id="CHEBI:83421"/>
        <dbReference type="ChEBI" id="CHEBI:456216"/>
        <dbReference type="EC" id="2.7.11.1"/>
    </reaction>
</comment>